<dbReference type="AlphaFoldDB" id="A0A3B0T6Q6"/>
<dbReference type="EMBL" id="UOEP01000003">
    <property type="protein sequence ID" value="VAW12540.1"/>
    <property type="molecule type" value="Genomic_DNA"/>
</dbReference>
<dbReference type="PANTHER" id="PTHR47619">
    <property type="entry name" value="METALLO-HYDROLASE YYCJ-RELATED"/>
    <property type="match status" value="1"/>
</dbReference>
<accession>A0A3B0T6Q6</accession>
<feature type="domain" description="Metallo-beta-lactamase" evidence="1">
    <location>
        <begin position="12"/>
        <end position="214"/>
    </location>
</feature>
<dbReference type="SMART" id="SM00849">
    <property type="entry name" value="Lactamase_B"/>
    <property type="match status" value="1"/>
</dbReference>
<gene>
    <name evidence="2" type="ORF">MNBD_BACTEROID01-1242</name>
</gene>
<dbReference type="InterPro" id="IPR001279">
    <property type="entry name" value="Metallo-B-lactamas"/>
</dbReference>
<evidence type="ECO:0000313" key="2">
    <source>
        <dbReference type="EMBL" id="VAW12540.1"/>
    </source>
</evidence>
<evidence type="ECO:0000259" key="1">
    <source>
        <dbReference type="SMART" id="SM00849"/>
    </source>
</evidence>
<name>A0A3B0T6Q6_9ZZZZ</name>
<dbReference type="InterPro" id="IPR052533">
    <property type="entry name" value="WalJ/YycJ-like"/>
</dbReference>
<dbReference type="Pfam" id="PF00753">
    <property type="entry name" value="Lactamase_B"/>
    <property type="match status" value="1"/>
</dbReference>
<dbReference type="GO" id="GO:0016787">
    <property type="term" value="F:hydrolase activity"/>
    <property type="evidence" value="ECO:0007669"/>
    <property type="project" value="UniProtKB-KW"/>
</dbReference>
<reference evidence="2" key="1">
    <citation type="submission" date="2018-06" db="EMBL/GenBank/DDBJ databases">
        <authorList>
            <person name="Zhirakovskaya E."/>
        </authorList>
    </citation>
    <scope>NUCLEOTIDE SEQUENCE</scope>
</reference>
<dbReference type="SUPFAM" id="SSF56281">
    <property type="entry name" value="Metallo-hydrolase/oxidoreductase"/>
    <property type="match status" value="1"/>
</dbReference>
<dbReference type="Gene3D" id="3.60.15.10">
    <property type="entry name" value="Ribonuclease Z/Hydroxyacylglutathione hydrolase-like"/>
    <property type="match status" value="1"/>
</dbReference>
<dbReference type="PANTHER" id="PTHR47619:SF1">
    <property type="entry name" value="EXODEOXYRIBONUCLEASE WALJ"/>
    <property type="match status" value="1"/>
</dbReference>
<organism evidence="2">
    <name type="scientific">hydrothermal vent metagenome</name>
    <dbReference type="NCBI Taxonomy" id="652676"/>
    <lineage>
        <taxon>unclassified sequences</taxon>
        <taxon>metagenomes</taxon>
        <taxon>ecological metagenomes</taxon>
    </lineage>
</organism>
<proteinExistence type="predicted"/>
<protein>
    <submittedName>
        <fullName evidence="2">Metal-dependent hydrolases of the beta-lactamase superfamily I</fullName>
    </submittedName>
</protein>
<sequence>MLKICALASGSNGNCYYIGNEEEAILIDVGISARQVMMRMKDKGLAPETLRSVFISHEHRDHVRGVRVLCKKLDIPAYYSKKTYESVNRTYQSLAARFFQPGISTREGAFTIYPFLKNHDAREPCSFRVEYKGLSVGVFTDIGEPCGNVTAELSKCHALFLESNYDEEMLWNGTYPAHLKRRVASGIGHLSNKQAYELLNKFANPGLQCIFMSHLSGENNTPGHAFSELEPLKARFDIKLAGRYMPSEVYDLWAV</sequence>
<dbReference type="InterPro" id="IPR036866">
    <property type="entry name" value="RibonucZ/Hydroxyglut_hydro"/>
</dbReference>
<keyword evidence="2" id="KW-0378">Hydrolase</keyword>